<dbReference type="GeneID" id="19336460"/>
<dbReference type="Proteomes" id="UP000016932">
    <property type="component" value="Unassembled WGS sequence"/>
</dbReference>
<proteinExistence type="predicted"/>
<name>N1QCF7_PSEFD</name>
<evidence type="ECO:0000256" key="1">
    <source>
        <dbReference type="SAM" id="MobiDB-lite"/>
    </source>
</evidence>
<dbReference type="EMBL" id="KB446555">
    <property type="protein sequence ID" value="EME89108.1"/>
    <property type="molecule type" value="Genomic_DNA"/>
</dbReference>
<reference evidence="2 3" key="1">
    <citation type="journal article" date="2012" name="PLoS Pathog.">
        <title>Diverse lifestyles and strategies of plant pathogenesis encoded in the genomes of eighteen Dothideomycetes fungi.</title>
        <authorList>
            <person name="Ohm R.A."/>
            <person name="Feau N."/>
            <person name="Henrissat B."/>
            <person name="Schoch C.L."/>
            <person name="Horwitz B.A."/>
            <person name="Barry K.W."/>
            <person name="Condon B.J."/>
            <person name="Copeland A.C."/>
            <person name="Dhillon B."/>
            <person name="Glaser F."/>
            <person name="Hesse C.N."/>
            <person name="Kosti I."/>
            <person name="LaButti K."/>
            <person name="Lindquist E.A."/>
            <person name="Lucas S."/>
            <person name="Salamov A.A."/>
            <person name="Bradshaw R.E."/>
            <person name="Ciuffetti L."/>
            <person name="Hamelin R.C."/>
            <person name="Kema G.H.J."/>
            <person name="Lawrence C."/>
            <person name="Scott J.A."/>
            <person name="Spatafora J.W."/>
            <person name="Turgeon B.G."/>
            <person name="de Wit P.J.G.M."/>
            <person name="Zhong S."/>
            <person name="Goodwin S.B."/>
            <person name="Grigoriev I.V."/>
        </authorList>
    </citation>
    <scope>NUCLEOTIDE SEQUENCE [LARGE SCALE GENOMIC DNA]</scope>
    <source>
        <strain evidence="2 3">CIRAD86</strain>
    </source>
</reference>
<dbReference type="AlphaFoldDB" id="N1QCF7"/>
<feature type="region of interest" description="Disordered" evidence="1">
    <location>
        <begin position="139"/>
        <end position="183"/>
    </location>
</feature>
<sequence>MAPMRRSDLPLSCITFLVRAIWYIDLFDVLDRVNERDMILRVRGPTRNRLGGSSAVADLCRAPHSGALATLERSSPSSLLLTSTTDFMCARATGSSVRVSVPCMYIDANPVPELRTHSIATTASAHLRLLSYFSSLVTSPADDNDNGQTEEEEEEEHHPLKPKAGIPKATTTTPDHPALRTRA</sequence>
<keyword evidence="3" id="KW-1185">Reference proteome</keyword>
<accession>N1QCF7</accession>
<dbReference type="RefSeq" id="XP_007921870.1">
    <property type="nucleotide sequence ID" value="XM_007923679.1"/>
</dbReference>
<protein>
    <submittedName>
        <fullName evidence="2">Uncharacterized protein</fullName>
    </submittedName>
</protein>
<dbReference type="KEGG" id="pfj:MYCFIDRAFT_206226"/>
<evidence type="ECO:0000313" key="3">
    <source>
        <dbReference type="Proteomes" id="UP000016932"/>
    </source>
</evidence>
<dbReference type="VEuPathDB" id="FungiDB:MYCFIDRAFT_206226"/>
<evidence type="ECO:0000313" key="2">
    <source>
        <dbReference type="EMBL" id="EME89108.1"/>
    </source>
</evidence>
<gene>
    <name evidence="2" type="ORF">MYCFIDRAFT_206226</name>
</gene>
<dbReference type="HOGENOM" id="CLU_1475763_0_0_1"/>
<feature type="compositionally biased region" description="Acidic residues" evidence="1">
    <location>
        <begin position="142"/>
        <end position="155"/>
    </location>
</feature>
<organism evidence="2 3">
    <name type="scientific">Pseudocercospora fijiensis (strain CIRAD86)</name>
    <name type="common">Black leaf streak disease fungus</name>
    <name type="synonym">Mycosphaerella fijiensis</name>
    <dbReference type="NCBI Taxonomy" id="383855"/>
    <lineage>
        <taxon>Eukaryota</taxon>
        <taxon>Fungi</taxon>
        <taxon>Dikarya</taxon>
        <taxon>Ascomycota</taxon>
        <taxon>Pezizomycotina</taxon>
        <taxon>Dothideomycetes</taxon>
        <taxon>Dothideomycetidae</taxon>
        <taxon>Mycosphaerellales</taxon>
        <taxon>Mycosphaerellaceae</taxon>
        <taxon>Pseudocercospora</taxon>
    </lineage>
</organism>